<sequence>MHLVNRDTSAHGQHDNQPDHRSQQLRLQYRAGFGMCQKSFALLAMRPPSHTR</sequence>
<evidence type="ECO:0000256" key="1">
    <source>
        <dbReference type="SAM" id="MobiDB-lite"/>
    </source>
</evidence>
<gene>
    <name evidence="2" type="ORF">SSFG_07006</name>
</gene>
<dbReference type="AlphaFoldDB" id="D6A5Q8"/>
<name>D6A5Q8_STRV1</name>
<organism evidence="2 3">
    <name type="scientific">Streptomyces viridosporus (strain ATCC 14672 / DSM 40746 / JCM 4963 / KCTC 9882 / NRRL B-12104 / FH 1290)</name>
    <name type="common">Streptomyces ghanaensis</name>
    <dbReference type="NCBI Taxonomy" id="566461"/>
    <lineage>
        <taxon>Bacteria</taxon>
        <taxon>Bacillati</taxon>
        <taxon>Actinomycetota</taxon>
        <taxon>Actinomycetes</taxon>
        <taxon>Kitasatosporales</taxon>
        <taxon>Streptomycetaceae</taxon>
        <taxon>Streptomyces</taxon>
    </lineage>
</organism>
<proteinExistence type="predicted"/>
<dbReference type="Proteomes" id="UP000003824">
    <property type="component" value="Unassembled WGS sequence"/>
</dbReference>
<reference evidence="3" key="1">
    <citation type="submission" date="2008-12" db="EMBL/GenBank/DDBJ databases">
        <title>Annotation of Streptomyces ghanaensis ATCC 14672.</title>
        <authorList>
            <consortium name="The Broad Institute Genome Sequencing Platform"/>
            <consortium name="Broad Institute Microbial Sequencing Center"/>
            <person name="Fischbach M."/>
            <person name="Ward D."/>
            <person name="Young S."/>
            <person name="Kodira C.D."/>
            <person name="Zeng Q."/>
            <person name="Koehrsen M."/>
            <person name="Godfrey P."/>
            <person name="Alvarado L."/>
            <person name="Berlin A.M."/>
            <person name="Borenstein D."/>
            <person name="Chen Z."/>
            <person name="Engels R."/>
            <person name="Freedman E."/>
            <person name="Gellesch M."/>
            <person name="Goldberg J."/>
            <person name="Griggs A."/>
            <person name="Gujja S."/>
            <person name="Heiman D.I."/>
            <person name="Hepburn T.A."/>
            <person name="Howarth C."/>
            <person name="Jen D."/>
            <person name="Larson L."/>
            <person name="Lewis B."/>
            <person name="Mehta T."/>
            <person name="Park D."/>
            <person name="Pearson M."/>
            <person name="Roberts A."/>
            <person name="Saif S."/>
            <person name="Shea T.D."/>
            <person name="Shenoy N."/>
            <person name="Sisk P."/>
            <person name="Stolte C."/>
            <person name="Sykes S.N."/>
            <person name="Walk T."/>
            <person name="White J."/>
            <person name="Yandava C."/>
            <person name="Straight P."/>
            <person name="Clardy J."/>
            <person name="Hung D."/>
            <person name="Kolter R."/>
            <person name="Mekalanos J."/>
            <person name="Walker S."/>
            <person name="Walsh C.T."/>
            <person name="Wieland B.L.C."/>
            <person name="Ilzarbe M."/>
            <person name="Galagan J."/>
            <person name="Nusbaum C."/>
            <person name="Birren B."/>
        </authorList>
    </citation>
    <scope>NUCLEOTIDE SEQUENCE [LARGE SCALE GENOMIC DNA]</scope>
    <source>
        <strain evidence="3">ATCC 14672 / DSM 40746 / JCM 4963 / KCTC 9882 / NRRL B-12104 / FH 1290</strain>
    </source>
</reference>
<dbReference type="EMBL" id="DS999641">
    <property type="protein sequence ID" value="EFE71770.2"/>
    <property type="molecule type" value="Genomic_DNA"/>
</dbReference>
<evidence type="ECO:0000313" key="2">
    <source>
        <dbReference type="EMBL" id="EFE71770.2"/>
    </source>
</evidence>
<feature type="compositionally biased region" description="Basic and acidic residues" evidence="1">
    <location>
        <begin position="1"/>
        <end position="22"/>
    </location>
</feature>
<protein>
    <submittedName>
        <fullName evidence="2">Predicted protein</fullName>
    </submittedName>
</protein>
<feature type="region of interest" description="Disordered" evidence="1">
    <location>
        <begin position="1"/>
        <end position="24"/>
    </location>
</feature>
<accession>D6A5Q8</accession>
<evidence type="ECO:0000313" key="3">
    <source>
        <dbReference type="Proteomes" id="UP000003824"/>
    </source>
</evidence>